<keyword evidence="1" id="KW-1133">Transmembrane helix</keyword>
<dbReference type="Proteomes" id="UP001432322">
    <property type="component" value="Unassembled WGS sequence"/>
</dbReference>
<gene>
    <name evidence="2" type="ORF">PFISCL1PPCAC_9021</name>
</gene>
<feature type="transmembrane region" description="Helical" evidence="1">
    <location>
        <begin position="106"/>
        <end position="125"/>
    </location>
</feature>
<feature type="non-terminal residue" evidence="2">
    <location>
        <position position="1"/>
    </location>
</feature>
<comment type="caution">
    <text evidence="2">The sequence shown here is derived from an EMBL/GenBank/DDBJ whole genome shotgun (WGS) entry which is preliminary data.</text>
</comment>
<feature type="non-terminal residue" evidence="2">
    <location>
        <position position="127"/>
    </location>
</feature>
<dbReference type="EMBL" id="BTSY01000003">
    <property type="protein sequence ID" value="GMT17724.1"/>
    <property type="molecule type" value="Genomic_DNA"/>
</dbReference>
<reference evidence="2" key="1">
    <citation type="submission" date="2023-10" db="EMBL/GenBank/DDBJ databases">
        <title>Genome assembly of Pristionchus species.</title>
        <authorList>
            <person name="Yoshida K."/>
            <person name="Sommer R.J."/>
        </authorList>
    </citation>
    <scope>NUCLEOTIDE SEQUENCE</scope>
    <source>
        <strain evidence="2">RS5133</strain>
    </source>
</reference>
<sequence length="127" mass="14046">QGISHILAKLSAAATVLLAGLCGWIYTWPEEKSSPWFTLAVLSLIAVHSCFVICLADIRSREKLRTVPTSINRECSLQITALVIITICMIVDVSSTNFYLTPYPFLLSPMLVLLAILYLALVYTLDL</sequence>
<evidence type="ECO:0000313" key="3">
    <source>
        <dbReference type="Proteomes" id="UP001432322"/>
    </source>
</evidence>
<organism evidence="2 3">
    <name type="scientific">Pristionchus fissidentatus</name>
    <dbReference type="NCBI Taxonomy" id="1538716"/>
    <lineage>
        <taxon>Eukaryota</taxon>
        <taxon>Metazoa</taxon>
        <taxon>Ecdysozoa</taxon>
        <taxon>Nematoda</taxon>
        <taxon>Chromadorea</taxon>
        <taxon>Rhabditida</taxon>
        <taxon>Rhabditina</taxon>
        <taxon>Diplogasteromorpha</taxon>
        <taxon>Diplogasteroidea</taxon>
        <taxon>Neodiplogasteridae</taxon>
        <taxon>Pristionchus</taxon>
    </lineage>
</organism>
<keyword evidence="3" id="KW-1185">Reference proteome</keyword>
<feature type="transmembrane region" description="Helical" evidence="1">
    <location>
        <begin position="7"/>
        <end position="28"/>
    </location>
</feature>
<feature type="transmembrane region" description="Helical" evidence="1">
    <location>
        <begin position="34"/>
        <end position="58"/>
    </location>
</feature>
<accession>A0AAV5VIW6</accession>
<dbReference type="AlphaFoldDB" id="A0AAV5VIW6"/>
<evidence type="ECO:0000313" key="2">
    <source>
        <dbReference type="EMBL" id="GMT17724.1"/>
    </source>
</evidence>
<evidence type="ECO:0000256" key="1">
    <source>
        <dbReference type="SAM" id="Phobius"/>
    </source>
</evidence>
<proteinExistence type="predicted"/>
<keyword evidence="1" id="KW-0812">Transmembrane</keyword>
<feature type="transmembrane region" description="Helical" evidence="1">
    <location>
        <begin position="79"/>
        <end position="100"/>
    </location>
</feature>
<name>A0AAV5VIW6_9BILA</name>
<keyword evidence="1" id="KW-0472">Membrane</keyword>
<protein>
    <submittedName>
        <fullName evidence="2">Uncharacterized protein</fullName>
    </submittedName>
</protein>